<dbReference type="RefSeq" id="WP_264500133.1">
    <property type="nucleotide sequence ID" value="NZ_JAPDDS010000002.1"/>
</dbReference>
<dbReference type="Proteomes" id="UP001207930">
    <property type="component" value="Unassembled WGS sequence"/>
</dbReference>
<keyword evidence="3" id="KW-1185">Reference proteome</keyword>
<reference evidence="2 3" key="1">
    <citation type="submission" date="2022-10" db="EMBL/GenBank/DDBJ databases">
        <title>Luteolibacter flavescens strain MCCC 1K03193, whole genome shotgun sequencing project.</title>
        <authorList>
            <person name="Zhao G."/>
            <person name="Shen L."/>
        </authorList>
    </citation>
    <scope>NUCLEOTIDE SEQUENCE [LARGE SCALE GENOMIC DNA]</scope>
    <source>
        <strain evidence="2 3">MCCC 1K03193</strain>
    </source>
</reference>
<sequence length="150" mass="16723">MEERPDHPSEPTEDELRSMLEEREEVQAAEQNRLGSKVTRVSLVIFAVAAITFFSFRENREAVADIFREPDPEPLHLPGLADFPEDDGSVESQLLRNASGIDPSALGAPGGKIVTKEDIEFASELLNFGTLPKKHDETPPQEKEKKKPED</sequence>
<feature type="compositionally biased region" description="Basic and acidic residues" evidence="1">
    <location>
        <begin position="133"/>
        <end position="150"/>
    </location>
</feature>
<feature type="region of interest" description="Disordered" evidence="1">
    <location>
        <begin position="129"/>
        <end position="150"/>
    </location>
</feature>
<evidence type="ECO:0000313" key="2">
    <source>
        <dbReference type="EMBL" id="MCW1884174.1"/>
    </source>
</evidence>
<accession>A0ABT3FLF2</accession>
<feature type="compositionally biased region" description="Basic and acidic residues" evidence="1">
    <location>
        <begin position="1"/>
        <end position="21"/>
    </location>
</feature>
<feature type="region of interest" description="Disordered" evidence="1">
    <location>
        <begin position="1"/>
        <end position="32"/>
    </location>
</feature>
<evidence type="ECO:0000256" key="1">
    <source>
        <dbReference type="SAM" id="MobiDB-lite"/>
    </source>
</evidence>
<comment type="caution">
    <text evidence="2">The sequence shown here is derived from an EMBL/GenBank/DDBJ whole genome shotgun (WGS) entry which is preliminary data.</text>
</comment>
<name>A0ABT3FLF2_9BACT</name>
<proteinExistence type="predicted"/>
<dbReference type="EMBL" id="JAPDDS010000002">
    <property type="protein sequence ID" value="MCW1884174.1"/>
    <property type="molecule type" value="Genomic_DNA"/>
</dbReference>
<gene>
    <name evidence="2" type="ORF">OKA04_05490</name>
</gene>
<protein>
    <submittedName>
        <fullName evidence="2">Uncharacterized protein</fullName>
    </submittedName>
</protein>
<evidence type="ECO:0000313" key="3">
    <source>
        <dbReference type="Proteomes" id="UP001207930"/>
    </source>
</evidence>
<organism evidence="2 3">
    <name type="scientific">Luteolibacter flavescens</name>
    <dbReference type="NCBI Taxonomy" id="1859460"/>
    <lineage>
        <taxon>Bacteria</taxon>
        <taxon>Pseudomonadati</taxon>
        <taxon>Verrucomicrobiota</taxon>
        <taxon>Verrucomicrobiia</taxon>
        <taxon>Verrucomicrobiales</taxon>
        <taxon>Verrucomicrobiaceae</taxon>
        <taxon>Luteolibacter</taxon>
    </lineage>
</organism>